<accession>R2R2L7</accession>
<dbReference type="Proteomes" id="UP000013781">
    <property type="component" value="Unassembled WGS sequence"/>
</dbReference>
<dbReference type="PATRIC" id="fig|1158609.3.peg.839"/>
<evidence type="ECO:0008006" key="5">
    <source>
        <dbReference type="Google" id="ProtNLM"/>
    </source>
</evidence>
<organism evidence="1 3">
    <name type="scientific">Enterococcus moraviensis ATCC BAA-383</name>
    <dbReference type="NCBI Taxonomy" id="1158609"/>
    <lineage>
        <taxon>Bacteria</taxon>
        <taxon>Bacillati</taxon>
        <taxon>Bacillota</taxon>
        <taxon>Bacilli</taxon>
        <taxon>Lactobacillales</taxon>
        <taxon>Enterococcaceae</taxon>
        <taxon>Enterococcus</taxon>
    </lineage>
</organism>
<reference evidence="2 4" key="2">
    <citation type="submission" date="2013-03" db="EMBL/GenBank/DDBJ databases">
        <title>The Genome Sequence of Enterococcus moraviensis BAA-383 (PacBio/Illumina hybrid assembly).</title>
        <authorList>
            <consortium name="The Broad Institute Genomics Platform"/>
            <consortium name="The Broad Institute Genome Sequencing Center for Infectious Disease"/>
            <person name="Earl A."/>
            <person name="Russ C."/>
            <person name="Gilmore M."/>
            <person name="Surin D."/>
            <person name="Walker B."/>
            <person name="Young S."/>
            <person name="Zeng Q."/>
            <person name="Gargeya S."/>
            <person name="Fitzgerald M."/>
            <person name="Haas B."/>
            <person name="Abouelleil A."/>
            <person name="Allen A.W."/>
            <person name="Alvarado L."/>
            <person name="Arachchi H.M."/>
            <person name="Berlin A.M."/>
            <person name="Chapman S.B."/>
            <person name="Gainer-Dewar J."/>
            <person name="Goldberg J."/>
            <person name="Griggs A."/>
            <person name="Gujja S."/>
            <person name="Hansen M."/>
            <person name="Howarth C."/>
            <person name="Imamovic A."/>
            <person name="Ireland A."/>
            <person name="Larimer J."/>
            <person name="McCowan C."/>
            <person name="Murphy C."/>
            <person name="Pearson M."/>
            <person name="Poon T.W."/>
            <person name="Priest M."/>
            <person name="Roberts A."/>
            <person name="Saif S."/>
            <person name="Shea T."/>
            <person name="Sisk P."/>
            <person name="Sykes S."/>
            <person name="Wortman J."/>
            <person name="Nusbaum C."/>
            <person name="Birren B."/>
        </authorList>
    </citation>
    <scope>NUCLEOTIDE SEQUENCE [LARGE SCALE GENOMIC DNA]</scope>
    <source>
        <strain evidence="2 4">ATCC BAA-383</strain>
    </source>
</reference>
<evidence type="ECO:0000313" key="3">
    <source>
        <dbReference type="Proteomes" id="UP000013781"/>
    </source>
</evidence>
<comment type="caution">
    <text evidence="1">The sequence shown here is derived from an EMBL/GenBank/DDBJ whole genome shotgun (WGS) entry which is preliminary data.</text>
</comment>
<dbReference type="SUPFAM" id="SSF48371">
    <property type="entry name" value="ARM repeat"/>
    <property type="match status" value="1"/>
</dbReference>
<dbReference type="Gene3D" id="1.25.10.10">
    <property type="entry name" value="Leucine-rich Repeat Variant"/>
    <property type="match status" value="1"/>
</dbReference>
<dbReference type="AlphaFoldDB" id="R2R2L7"/>
<proteinExistence type="predicted"/>
<keyword evidence="4" id="KW-1185">Reference proteome</keyword>
<dbReference type="InterPro" id="IPR016024">
    <property type="entry name" value="ARM-type_fold"/>
</dbReference>
<dbReference type="OrthoDB" id="2172620at2"/>
<gene>
    <name evidence="2" type="ORF">I586_00989</name>
    <name evidence="1" type="ORF">UAY_00877</name>
</gene>
<dbReference type="STRING" id="155617.RV09_GL002882"/>
<reference evidence="1 3" key="1">
    <citation type="submission" date="2013-02" db="EMBL/GenBank/DDBJ databases">
        <title>The Genome Sequence of Enterococcus moraviensis BAA-383.</title>
        <authorList>
            <consortium name="The Broad Institute Genome Sequencing Platform"/>
            <consortium name="The Broad Institute Genome Sequencing Center for Infectious Disease"/>
            <person name="Earl A.M."/>
            <person name="Gilmore M.S."/>
            <person name="Lebreton F."/>
            <person name="Walker B."/>
            <person name="Young S.K."/>
            <person name="Zeng Q."/>
            <person name="Gargeya S."/>
            <person name="Fitzgerald M."/>
            <person name="Haas B."/>
            <person name="Abouelleil A."/>
            <person name="Alvarado L."/>
            <person name="Arachchi H.M."/>
            <person name="Berlin A.M."/>
            <person name="Chapman S.B."/>
            <person name="Dewar J."/>
            <person name="Goldberg J."/>
            <person name="Griggs A."/>
            <person name="Gujja S."/>
            <person name="Hansen M."/>
            <person name="Howarth C."/>
            <person name="Imamovic A."/>
            <person name="Larimer J."/>
            <person name="McCowan C."/>
            <person name="Murphy C."/>
            <person name="Neiman D."/>
            <person name="Pearson M."/>
            <person name="Priest M."/>
            <person name="Roberts A."/>
            <person name="Saif S."/>
            <person name="Shea T."/>
            <person name="Sisk P."/>
            <person name="Sykes S."/>
            <person name="Wortman J."/>
            <person name="Nusbaum C."/>
            <person name="Birren B."/>
        </authorList>
    </citation>
    <scope>NUCLEOTIDE SEQUENCE [LARGE SCALE GENOMIC DNA]</scope>
    <source>
        <strain evidence="1 3">ATCC BAA-383</strain>
    </source>
</reference>
<dbReference type="HOGENOM" id="CLU_540515_0_0_9"/>
<evidence type="ECO:0000313" key="1">
    <source>
        <dbReference type="EMBL" id="EOI03130.1"/>
    </source>
</evidence>
<dbReference type="EMBL" id="AJAS01000008">
    <property type="protein sequence ID" value="EOI03130.1"/>
    <property type="molecule type" value="Genomic_DNA"/>
</dbReference>
<evidence type="ECO:0000313" key="4">
    <source>
        <dbReference type="Proteomes" id="UP000014157"/>
    </source>
</evidence>
<dbReference type="InterPro" id="IPR011989">
    <property type="entry name" value="ARM-like"/>
</dbReference>
<dbReference type="Proteomes" id="UP000014157">
    <property type="component" value="Unassembled WGS sequence"/>
</dbReference>
<dbReference type="eggNOG" id="COG1413">
    <property type="taxonomic scope" value="Bacteria"/>
</dbReference>
<dbReference type="EMBL" id="ASWB01000001">
    <property type="protein sequence ID" value="EOT73993.1"/>
    <property type="molecule type" value="Genomic_DNA"/>
</dbReference>
<sequence>MNQTLLVLQNEEPKIINVASAIKYCYKKIIFDQENQETYTKYLGYFIEEQAPKDFVTTFKQLRAFSYGRSDWNWLDINESTLVRLSQHNSGSFWSWLVCHPNGYVREVALETLMTVSYVNTLPFLLVTLNDHIEKVRKYAEQEVNRLVLQENEETILFSLPLIQRLKDLEQKENLAIYTQLNTYFRNNFALLRKAQANKDRSISRYGFELSFMGNEPDRIKAIENGLKQTDRVILSWTFNEICKEKQWEEKYLMQLLEHPKMIIRKLACEWCYNNRDQEVRMIPRLLDQTTSIKHLALEYVKKHFPKIDCREYYLQRIEENPINAIHGLAILQDKRDKERMLPMIHSSKKKIRVSVLNWISCLPVKEQLPHYIACLSDSSRDVRNKAVDQLIHHYSLDIKEQLLPLFKEKKEAYFQLNVIKILGEESSKDYFYDLVLLYVDGADQIVKARIEQQLDGWMLSWNRRFFFRFTLKDKVTLAYLVNKNYKEYSVGVLAVLWKILKSK</sequence>
<evidence type="ECO:0000313" key="2">
    <source>
        <dbReference type="EMBL" id="EOT73993.1"/>
    </source>
</evidence>
<dbReference type="RefSeq" id="WP_010764273.1">
    <property type="nucleotide sequence ID" value="NZ_ASWB01000001.1"/>
</dbReference>
<name>R2R2L7_9ENTE</name>
<protein>
    <recommendedName>
        <fullName evidence="5">HEAT repeat domain-containing protein</fullName>
    </recommendedName>
</protein>